<feature type="domain" description="Reverse transcriptase zinc-binding" evidence="1">
    <location>
        <begin position="106"/>
        <end position="190"/>
    </location>
</feature>
<organism evidence="2 3">
    <name type="scientific">Deinandra increscens subsp. villosa</name>
    <dbReference type="NCBI Taxonomy" id="3103831"/>
    <lineage>
        <taxon>Eukaryota</taxon>
        <taxon>Viridiplantae</taxon>
        <taxon>Streptophyta</taxon>
        <taxon>Embryophyta</taxon>
        <taxon>Tracheophyta</taxon>
        <taxon>Spermatophyta</taxon>
        <taxon>Magnoliopsida</taxon>
        <taxon>eudicotyledons</taxon>
        <taxon>Gunneridae</taxon>
        <taxon>Pentapetalae</taxon>
        <taxon>asterids</taxon>
        <taxon>campanulids</taxon>
        <taxon>Asterales</taxon>
        <taxon>Asteraceae</taxon>
        <taxon>Asteroideae</taxon>
        <taxon>Heliantheae alliance</taxon>
        <taxon>Madieae</taxon>
        <taxon>Madiinae</taxon>
        <taxon>Deinandra</taxon>
    </lineage>
</organism>
<dbReference type="Pfam" id="PF13966">
    <property type="entry name" value="zf-RVT"/>
    <property type="match status" value="1"/>
</dbReference>
<evidence type="ECO:0000259" key="1">
    <source>
        <dbReference type="Pfam" id="PF13966"/>
    </source>
</evidence>
<dbReference type="PANTHER" id="PTHR36617">
    <property type="entry name" value="PROTEIN, PUTATIVE-RELATED"/>
    <property type="match status" value="1"/>
</dbReference>
<evidence type="ECO:0000313" key="3">
    <source>
        <dbReference type="Proteomes" id="UP001408789"/>
    </source>
</evidence>
<name>A0AAP0D6Y1_9ASTR</name>
<proteinExistence type="predicted"/>
<dbReference type="InterPro" id="IPR026960">
    <property type="entry name" value="RVT-Znf"/>
</dbReference>
<protein>
    <recommendedName>
        <fullName evidence="1">Reverse transcriptase zinc-binding domain-containing protein</fullName>
    </recommendedName>
</protein>
<comment type="caution">
    <text evidence="2">The sequence shown here is derived from an EMBL/GenBank/DDBJ whole genome shotgun (WGS) entry which is preliminary data.</text>
</comment>
<keyword evidence="3" id="KW-1185">Reference proteome</keyword>
<gene>
    <name evidence="2" type="ORF">SSX86_015215</name>
</gene>
<dbReference type="Proteomes" id="UP001408789">
    <property type="component" value="Unassembled WGS sequence"/>
</dbReference>
<reference evidence="2 3" key="1">
    <citation type="submission" date="2024-04" db="EMBL/GenBank/DDBJ databases">
        <title>The reference genome of an endangered Asteraceae, Deinandra increscens subsp. villosa, native to the Central Coast of California.</title>
        <authorList>
            <person name="Guilliams M."/>
            <person name="Hasenstab-Lehman K."/>
            <person name="Meyer R."/>
            <person name="Mcevoy S."/>
        </authorList>
    </citation>
    <scope>NUCLEOTIDE SEQUENCE [LARGE SCALE GENOMIC DNA]</scope>
    <source>
        <tissue evidence="2">Leaf</tissue>
    </source>
</reference>
<dbReference type="AlphaFoldDB" id="A0AAP0D6Y1"/>
<dbReference type="EMBL" id="JBCNJP010000016">
    <property type="protein sequence ID" value="KAK9065814.1"/>
    <property type="molecule type" value="Genomic_DNA"/>
</dbReference>
<evidence type="ECO:0000313" key="2">
    <source>
        <dbReference type="EMBL" id="KAK9065814.1"/>
    </source>
</evidence>
<dbReference type="PANTHER" id="PTHR36617:SF16">
    <property type="entry name" value="OS04G0516500 PROTEIN"/>
    <property type="match status" value="1"/>
</dbReference>
<sequence length="289" mass="34184">MHYNKQLVEVGSGSNVFFWSDAWLLDAPLRVVYPNLFRLEKSKWVKVADRIVFRDGVKSLAWNWRHNPHSYEEITELFQLLNDIHDFTWKGGEDSWKWKPEPNGLFSVSSAKKVLATSSPNSSSVIKWKVWVPLKCKILVWRAARNRLPTVAELLIRGINIQQTSCSLCNVDLETSIHLFTGCVYSQQVWARVEAWCRHPPGFAFDVKDLILLSETQNLPKEKEIKLRGIIYTTFWMLWGERNNRIFNSKQRSPQVLVELIKSTTYFWIRNRSRWKSIDWNNWYNYPLY</sequence>
<accession>A0AAP0D6Y1</accession>